<keyword evidence="16" id="KW-1185">Reference proteome</keyword>
<comment type="catalytic activity">
    <reaction evidence="8">
        <text>L-seryl-[protein] + ATP = O-phospho-L-seryl-[protein] + ADP + H(+)</text>
        <dbReference type="Rhea" id="RHEA:17989"/>
        <dbReference type="Rhea" id="RHEA-COMP:9863"/>
        <dbReference type="Rhea" id="RHEA-COMP:11604"/>
        <dbReference type="ChEBI" id="CHEBI:15378"/>
        <dbReference type="ChEBI" id="CHEBI:29999"/>
        <dbReference type="ChEBI" id="CHEBI:30616"/>
        <dbReference type="ChEBI" id="CHEBI:83421"/>
        <dbReference type="ChEBI" id="CHEBI:456216"/>
        <dbReference type="EC" id="2.7.11.11"/>
    </reaction>
</comment>
<evidence type="ECO:0000259" key="14">
    <source>
        <dbReference type="PROSITE" id="PS51285"/>
    </source>
</evidence>
<dbReference type="EMBL" id="KZ819666">
    <property type="protein sequence ID" value="PWN28047.1"/>
    <property type="molecule type" value="Genomic_DNA"/>
</dbReference>
<dbReference type="RefSeq" id="XP_025362659.1">
    <property type="nucleotide sequence ID" value="XM_025504174.1"/>
</dbReference>
<dbReference type="OrthoDB" id="63267at2759"/>
<dbReference type="GO" id="GO:0007010">
    <property type="term" value="P:cytoskeleton organization"/>
    <property type="evidence" value="ECO:0007669"/>
    <property type="project" value="UniProtKB-ARBA"/>
</dbReference>
<dbReference type="InterPro" id="IPR017441">
    <property type="entry name" value="Protein_kinase_ATP_BS"/>
</dbReference>
<dbReference type="Proteomes" id="UP000245884">
    <property type="component" value="Unassembled WGS sequence"/>
</dbReference>
<dbReference type="SUPFAM" id="SSF56112">
    <property type="entry name" value="Protein kinase-like (PK-like)"/>
    <property type="match status" value="1"/>
</dbReference>
<keyword evidence="6 11" id="KW-0067">ATP-binding</keyword>
<dbReference type="InterPro" id="IPR011009">
    <property type="entry name" value="Kinase-like_dom_sf"/>
</dbReference>
<comment type="similarity">
    <text evidence="12">Belongs to the protein kinase superfamily.</text>
</comment>
<keyword evidence="4 11" id="KW-0547">Nucleotide-binding</keyword>
<evidence type="ECO:0000256" key="11">
    <source>
        <dbReference type="PROSITE-ProRule" id="PRU10141"/>
    </source>
</evidence>
<feature type="non-terminal residue" evidence="15">
    <location>
        <position position="318"/>
    </location>
</feature>
<comment type="catalytic activity">
    <reaction evidence="10">
        <text>L-seryl-[protein] + ATP = O-phospho-L-seryl-[protein] + ADP + H(+)</text>
        <dbReference type="Rhea" id="RHEA:17989"/>
        <dbReference type="Rhea" id="RHEA-COMP:9863"/>
        <dbReference type="Rhea" id="RHEA-COMP:11604"/>
        <dbReference type="ChEBI" id="CHEBI:15378"/>
        <dbReference type="ChEBI" id="CHEBI:29999"/>
        <dbReference type="ChEBI" id="CHEBI:30616"/>
        <dbReference type="ChEBI" id="CHEBI:83421"/>
        <dbReference type="ChEBI" id="CHEBI:456216"/>
        <dbReference type="EC" id="2.7.11.1"/>
    </reaction>
</comment>
<dbReference type="Gene3D" id="1.10.510.10">
    <property type="entry name" value="Transferase(Phosphotransferase) domain 1"/>
    <property type="match status" value="1"/>
</dbReference>
<proteinExistence type="inferred from homology"/>
<keyword evidence="2" id="KW-0597">Phosphoprotein</keyword>
<sequence>APTLQPPPVPARLRDFCVIGTLGTGTFGRVLLVRDRLHDRLFALKCLNKSHLLRMRQVEHVTSERDILLHTKHPFIVGLHATYQDSRCIYLLMDFVVGGEVFTYLRRAKRFPLEVAKFYLASIVLVLAHLHGSDIVYRDLKPENILLDQQGYVKVTDFGFAKQLGGGSDTNTTKNGAHSSRDGNANRTFTLCGTPDFLSPESVRGTGHGKASDWWQLGVLAFELLVGYPPFCGTTPYSTYENILAASPETIPFPESGPLAGEGGASARDLIRSLLTPDLTKRLGNLAGGAQDIMRHPFFRGVDWDALLRREVRAPIVP</sequence>
<dbReference type="GO" id="GO:0005829">
    <property type="term" value="C:cytosol"/>
    <property type="evidence" value="ECO:0007669"/>
    <property type="project" value="TreeGrafter"/>
</dbReference>
<dbReference type="SMART" id="SM00220">
    <property type="entry name" value="S_TKc"/>
    <property type="match status" value="1"/>
</dbReference>
<dbReference type="AlphaFoldDB" id="A0A316URY8"/>
<dbReference type="FunFam" id="3.30.200.20:FF:000042">
    <property type="entry name" value="Aurora kinase A"/>
    <property type="match status" value="1"/>
</dbReference>
<evidence type="ECO:0000256" key="10">
    <source>
        <dbReference type="ARBA" id="ARBA00048679"/>
    </source>
</evidence>
<name>A0A316URY8_9BASI</name>
<evidence type="ECO:0000256" key="6">
    <source>
        <dbReference type="ARBA" id="ARBA00022840"/>
    </source>
</evidence>
<accession>A0A316URY8</accession>
<evidence type="ECO:0000256" key="8">
    <source>
        <dbReference type="ARBA" id="ARBA00047454"/>
    </source>
</evidence>
<feature type="domain" description="AGC-kinase C-terminal" evidence="14">
    <location>
        <begin position="300"/>
        <end position="318"/>
    </location>
</feature>
<evidence type="ECO:0000259" key="13">
    <source>
        <dbReference type="PROSITE" id="PS50011"/>
    </source>
</evidence>
<feature type="non-terminal residue" evidence="15">
    <location>
        <position position="1"/>
    </location>
</feature>
<keyword evidence="3" id="KW-0808">Transferase</keyword>
<dbReference type="GO" id="GO:0004691">
    <property type="term" value="F:cAMP-dependent protein kinase activity"/>
    <property type="evidence" value="ECO:0007669"/>
    <property type="project" value="UniProtKB-EC"/>
</dbReference>
<dbReference type="STRING" id="1569628.A0A316URY8"/>
<dbReference type="Pfam" id="PF00069">
    <property type="entry name" value="Pkinase"/>
    <property type="match status" value="1"/>
</dbReference>
<evidence type="ECO:0000256" key="4">
    <source>
        <dbReference type="ARBA" id="ARBA00022741"/>
    </source>
</evidence>
<dbReference type="FunFam" id="1.10.510.10:FF:000024">
    <property type="entry name" value="Probable serine/threonine-protein kinase cot-1"/>
    <property type="match status" value="1"/>
</dbReference>
<evidence type="ECO:0000256" key="9">
    <source>
        <dbReference type="ARBA" id="ARBA00047899"/>
    </source>
</evidence>
<evidence type="ECO:0000256" key="2">
    <source>
        <dbReference type="ARBA" id="ARBA00022553"/>
    </source>
</evidence>
<evidence type="ECO:0000256" key="7">
    <source>
        <dbReference type="ARBA" id="ARBA00047292"/>
    </source>
</evidence>
<evidence type="ECO:0000256" key="12">
    <source>
        <dbReference type="RuleBase" id="RU000304"/>
    </source>
</evidence>
<comment type="catalytic activity">
    <reaction evidence="9">
        <text>L-threonyl-[protein] + ATP = O-phospho-L-threonyl-[protein] + ADP + H(+)</text>
        <dbReference type="Rhea" id="RHEA:46608"/>
        <dbReference type="Rhea" id="RHEA-COMP:11060"/>
        <dbReference type="Rhea" id="RHEA-COMP:11605"/>
        <dbReference type="ChEBI" id="CHEBI:15378"/>
        <dbReference type="ChEBI" id="CHEBI:30013"/>
        <dbReference type="ChEBI" id="CHEBI:30616"/>
        <dbReference type="ChEBI" id="CHEBI:61977"/>
        <dbReference type="ChEBI" id="CHEBI:456216"/>
        <dbReference type="EC" id="2.7.11.1"/>
    </reaction>
</comment>
<keyword evidence="5 15" id="KW-0418">Kinase</keyword>
<protein>
    <submittedName>
        <fullName evidence="15">Kinase-like protein</fullName>
    </submittedName>
</protein>
<dbReference type="InterPro" id="IPR000961">
    <property type="entry name" value="AGC-kinase_C"/>
</dbReference>
<evidence type="ECO:0000256" key="5">
    <source>
        <dbReference type="ARBA" id="ARBA00022777"/>
    </source>
</evidence>
<dbReference type="InterPro" id="IPR000719">
    <property type="entry name" value="Prot_kinase_dom"/>
</dbReference>
<dbReference type="PANTHER" id="PTHR24353">
    <property type="entry name" value="CYCLIC NUCLEOTIDE-DEPENDENT PROTEIN KINASE"/>
    <property type="match status" value="1"/>
</dbReference>
<evidence type="ECO:0000256" key="3">
    <source>
        <dbReference type="ARBA" id="ARBA00022679"/>
    </source>
</evidence>
<dbReference type="PROSITE" id="PS50011">
    <property type="entry name" value="PROTEIN_KINASE_DOM"/>
    <property type="match status" value="1"/>
</dbReference>
<dbReference type="GO" id="GO:0005952">
    <property type="term" value="C:cAMP-dependent protein kinase complex"/>
    <property type="evidence" value="ECO:0007669"/>
    <property type="project" value="TreeGrafter"/>
</dbReference>
<reference evidence="15 16" key="1">
    <citation type="journal article" date="2018" name="Mol. Biol. Evol.">
        <title>Broad Genomic Sampling Reveals a Smut Pathogenic Ancestry of the Fungal Clade Ustilaginomycotina.</title>
        <authorList>
            <person name="Kijpornyongpan T."/>
            <person name="Mondo S.J."/>
            <person name="Barry K."/>
            <person name="Sandor L."/>
            <person name="Lee J."/>
            <person name="Lipzen A."/>
            <person name="Pangilinan J."/>
            <person name="LaButti K."/>
            <person name="Hainaut M."/>
            <person name="Henrissat B."/>
            <person name="Grigoriev I.V."/>
            <person name="Spatafora J.W."/>
            <person name="Aime M.C."/>
        </authorList>
    </citation>
    <scope>NUCLEOTIDE SEQUENCE [LARGE SCALE GENOMIC DNA]</scope>
    <source>
        <strain evidence="15 16">MCA 5214</strain>
    </source>
</reference>
<dbReference type="PANTHER" id="PTHR24353:SF37">
    <property type="entry name" value="CAMP-DEPENDENT PROTEIN KINASE CATALYTIC SUBUNIT PRKX"/>
    <property type="match status" value="1"/>
</dbReference>
<dbReference type="GO" id="GO:0005524">
    <property type="term" value="F:ATP binding"/>
    <property type="evidence" value="ECO:0007669"/>
    <property type="project" value="UniProtKB-UniRule"/>
</dbReference>
<evidence type="ECO:0000256" key="1">
    <source>
        <dbReference type="ARBA" id="ARBA00022527"/>
    </source>
</evidence>
<feature type="domain" description="Protein kinase" evidence="13">
    <location>
        <begin position="16"/>
        <end position="299"/>
    </location>
</feature>
<dbReference type="GeneID" id="37025997"/>
<gene>
    <name evidence="15" type="ORF">BDZ90DRAFT_213656</name>
</gene>
<dbReference type="PROSITE" id="PS00108">
    <property type="entry name" value="PROTEIN_KINASE_ST"/>
    <property type="match status" value="1"/>
</dbReference>
<dbReference type="PROSITE" id="PS00107">
    <property type="entry name" value="PROTEIN_KINASE_ATP"/>
    <property type="match status" value="1"/>
</dbReference>
<dbReference type="InterPro" id="IPR008271">
    <property type="entry name" value="Ser/Thr_kinase_AS"/>
</dbReference>
<organism evidence="15 16">
    <name type="scientific">Jaminaea rosea</name>
    <dbReference type="NCBI Taxonomy" id="1569628"/>
    <lineage>
        <taxon>Eukaryota</taxon>
        <taxon>Fungi</taxon>
        <taxon>Dikarya</taxon>
        <taxon>Basidiomycota</taxon>
        <taxon>Ustilaginomycotina</taxon>
        <taxon>Exobasidiomycetes</taxon>
        <taxon>Microstromatales</taxon>
        <taxon>Microstromatales incertae sedis</taxon>
        <taxon>Jaminaea</taxon>
    </lineage>
</organism>
<keyword evidence="1 12" id="KW-0723">Serine/threonine-protein kinase</keyword>
<feature type="binding site" evidence="11">
    <location>
        <position position="45"/>
    </location>
    <ligand>
        <name>ATP</name>
        <dbReference type="ChEBI" id="CHEBI:30616"/>
    </ligand>
</feature>
<dbReference type="Gene3D" id="3.30.200.20">
    <property type="entry name" value="Phosphorylase Kinase, domain 1"/>
    <property type="match status" value="1"/>
</dbReference>
<evidence type="ECO:0000313" key="16">
    <source>
        <dbReference type="Proteomes" id="UP000245884"/>
    </source>
</evidence>
<comment type="catalytic activity">
    <reaction evidence="7">
        <text>L-threonyl-[protein] + ATP = O-phospho-L-threonyl-[protein] + ADP + H(+)</text>
        <dbReference type="Rhea" id="RHEA:46608"/>
        <dbReference type="Rhea" id="RHEA-COMP:11060"/>
        <dbReference type="Rhea" id="RHEA-COMP:11605"/>
        <dbReference type="ChEBI" id="CHEBI:15378"/>
        <dbReference type="ChEBI" id="CHEBI:30013"/>
        <dbReference type="ChEBI" id="CHEBI:30616"/>
        <dbReference type="ChEBI" id="CHEBI:61977"/>
        <dbReference type="ChEBI" id="CHEBI:456216"/>
        <dbReference type="EC" id="2.7.11.11"/>
    </reaction>
</comment>
<evidence type="ECO:0000313" key="15">
    <source>
        <dbReference type="EMBL" id="PWN28047.1"/>
    </source>
</evidence>
<dbReference type="PROSITE" id="PS51285">
    <property type="entry name" value="AGC_KINASE_CTER"/>
    <property type="match status" value="1"/>
</dbReference>